<organism evidence="1">
    <name type="scientific">viral metagenome</name>
    <dbReference type="NCBI Taxonomy" id="1070528"/>
    <lineage>
        <taxon>unclassified sequences</taxon>
        <taxon>metagenomes</taxon>
        <taxon>organismal metagenomes</taxon>
    </lineage>
</organism>
<dbReference type="AlphaFoldDB" id="A0A6C0F6R0"/>
<sequence length="132" mass="15898">MDKNKKFIYKTFNNEFILFLDFLINSFKTNDDIKTLKTTITLLTKYNPIKLIYLFNYYVTIPYDTVIQKGDYEYFENKDYSSDVTDLKENAEYVLKTYDNMRKTISKEPIEKKKISMKFIQNLSSLSKLYYS</sequence>
<protein>
    <submittedName>
        <fullName evidence="1">Uncharacterized protein</fullName>
    </submittedName>
</protein>
<accession>A0A6C0F6R0</accession>
<dbReference type="EMBL" id="MN738798">
    <property type="protein sequence ID" value="QHT37537.1"/>
    <property type="molecule type" value="Genomic_DNA"/>
</dbReference>
<evidence type="ECO:0000313" key="1">
    <source>
        <dbReference type="EMBL" id="QHT37537.1"/>
    </source>
</evidence>
<reference evidence="1" key="1">
    <citation type="journal article" date="2020" name="Nature">
        <title>Giant virus diversity and host interactions through global metagenomics.</title>
        <authorList>
            <person name="Schulz F."/>
            <person name="Roux S."/>
            <person name="Paez-Espino D."/>
            <person name="Jungbluth S."/>
            <person name="Walsh D.A."/>
            <person name="Denef V.J."/>
            <person name="McMahon K.D."/>
            <person name="Konstantinidis K.T."/>
            <person name="Eloe-Fadrosh E.A."/>
            <person name="Kyrpides N.C."/>
            <person name="Woyke T."/>
        </authorList>
    </citation>
    <scope>NUCLEOTIDE SEQUENCE</scope>
    <source>
        <strain evidence="1">GVMAG-S-ERX555997-44</strain>
    </source>
</reference>
<name>A0A6C0F6R0_9ZZZZ</name>
<proteinExistence type="predicted"/>